<dbReference type="InterPro" id="IPR012675">
    <property type="entry name" value="Beta-grasp_dom_sf"/>
</dbReference>
<sequence>MGFSKSSPWGKALFFLLLTIQLTTRVCHGFQPTPQLLARERAGEKEFGFPLFLSAEENSEPKEEGDSRIDVSVDGRLYRTRLSRAPGIEWGTDLSFSFVYVRELEPSGEAAMLGMVKQGDQLCELIPVVYDEDAPKPEPVNLLGASFDFVMTTFASLERTVSEVDLVFFRGTKDELKALCNGEAAKTGDEDTVTITVIQNKGSPEEKLIRLRAPTGVNVRQYLVDNGINVYQSLTRWTNCKGKQLCGTCIVNVSDGLPNTNWKSMDEASTLRSNPDSYRLSCVTFAHGDVTVETFPPVNADQWTR</sequence>
<dbReference type="InterPro" id="IPR001041">
    <property type="entry name" value="2Fe-2S_ferredoxin-type"/>
</dbReference>
<dbReference type="EMBL" id="HBFL01003660">
    <property type="protein sequence ID" value="CAD8762570.1"/>
    <property type="molecule type" value="Transcribed_RNA"/>
</dbReference>
<keyword evidence="1" id="KW-0479">Metal-binding</keyword>
<proteinExistence type="predicted"/>
<keyword evidence="2" id="KW-0411">Iron-sulfur</keyword>
<dbReference type="GO" id="GO:0051537">
    <property type="term" value="F:2 iron, 2 sulfur cluster binding"/>
    <property type="evidence" value="ECO:0007669"/>
    <property type="project" value="UniProtKB-KW"/>
</dbReference>
<name>A0A7S0UNM4_9STRA</name>
<dbReference type="PROSITE" id="PS51085">
    <property type="entry name" value="2FE2S_FER_2"/>
    <property type="match status" value="1"/>
</dbReference>
<dbReference type="InterPro" id="IPR036010">
    <property type="entry name" value="2Fe-2S_ferredoxin-like_sf"/>
</dbReference>
<dbReference type="Gene3D" id="3.10.20.30">
    <property type="match status" value="1"/>
</dbReference>
<dbReference type="Pfam" id="PF00111">
    <property type="entry name" value="Fer2"/>
    <property type="match status" value="1"/>
</dbReference>
<evidence type="ECO:0000256" key="2">
    <source>
        <dbReference type="ARBA" id="ARBA00023014"/>
    </source>
</evidence>
<evidence type="ECO:0000259" key="4">
    <source>
        <dbReference type="PROSITE" id="PS51085"/>
    </source>
</evidence>
<evidence type="ECO:0000256" key="3">
    <source>
        <dbReference type="SAM" id="SignalP"/>
    </source>
</evidence>
<organism evidence="5">
    <name type="scientific">Pseudo-nitzschia delicatissima</name>
    <dbReference type="NCBI Taxonomy" id="44447"/>
    <lineage>
        <taxon>Eukaryota</taxon>
        <taxon>Sar</taxon>
        <taxon>Stramenopiles</taxon>
        <taxon>Ochrophyta</taxon>
        <taxon>Bacillariophyta</taxon>
        <taxon>Bacillariophyceae</taxon>
        <taxon>Bacillariophycidae</taxon>
        <taxon>Bacillariales</taxon>
        <taxon>Bacillariaceae</taxon>
        <taxon>Pseudo-nitzschia</taxon>
    </lineage>
</organism>
<feature type="chain" id="PRO_5030672485" description="2Fe-2S ferredoxin-type domain-containing protein" evidence="3">
    <location>
        <begin position="30"/>
        <end position="305"/>
    </location>
</feature>
<keyword evidence="1" id="KW-0408">Iron</keyword>
<accession>A0A7S0UNM4</accession>
<dbReference type="AlphaFoldDB" id="A0A7S0UNM4"/>
<keyword evidence="1" id="KW-0001">2Fe-2S</keyword>
<dbReference type="CDD" id="cd00207">
    <property type="entry name" value="fer2"/>
    <property type="match status" value="1"/>
</dbReference>
<keyword evidence="3" id="KW-0732">Signal</keyword>
<evidence type="ECO:0000256" key="1">
    <source>
        <dbReference type="ARBA" id="ARBA00022714"/>
    </source>
</evidence>
<feature type="domain" description="2Fe-2S ferredoxin-type" evidence="4">
    <location>
        <begin position="193"/>
        <end position="298"/>
    </location>
</feature>
<feature type="signal peptide" evidence="3">
    <location>
        <begin position="1"/>
        <end position="29"/>
    </location>
</feature>
<reference evidence="5" key="1">
    <citation type="submission" date="2021-01" db="EMBL/GenBank/DDBJ databases">
        <authorList>
            <person name="Corre E."/>
            <person name="Pelletier E."/>
            <person name="Niang G."/>
            <person name="Scheremetjew M."/>
            <person name="Finn R."/>
            <person name="Kale V."/>
            <person name="Holt S."/>
            <person name="Cochrane G."/>
            <person name="Meng A."/>
            <person name="Brown T."/>
            <person name="Cohen L."/>
        </authorList>
    </citation>
    <scope>NUCLEOTIDE SEQUENCE</scope>
    <source>
        <strain evidence="5">UNC1205</strain>
    </source>
</reference>
<dbReference type="SUPFAM" id="SSF54292">
    <property type="entry name" value="2Fe-2S ferredoxin-like"/>
    <property type="match status" value="1"/>
</dbReference>
<gene>
    <name evidence="5" type="ORF">PDEL1432_LOCUS2610</name>
</gene>
<evidence type="ECO:0000313" key="5">
    <source>
        <dbReference type="EMBL" id="CAD8762570.1"/>
    </source>
</evidence>
<protein>
    <recommendedName>
        <fullName evidence="4">2Fe-2S ferredoxin-type domain-containing protein</fullName>
    </recommendedName>
</protein>